<keyword evidence="1" id="KW-1133">Transmembrane helix</keyword>
<keyword evidence="3" id="KW-1185">Reference proteome</keyword>
<dbReference type="EMBL" id="FWFG01000068">
    <property type="protein sequence ID" value="SLM92234.1"/>
    <property type="molecule type" value="Genomic_DNA"/>
</dbReference>
<dbReference type="RefSeq" id="WP_234992054.1">
    <property type="nucleotide sequence ID" value="NZ_FWFG01000068.1"/>
</dbReference>
<feature type="transmembrane region" description="Helical" evidence="1">
    <location>
        <begin position="30"/>
        <end position="54"/>
    </location>
</feature>
<gene>
    <name evidence="2" type="ORF">FM110_07730</name>
</gene>
<proteinExistence type="predicted"/>
<dbReference type="AlphaFoldDB" id="A0A1X6X159"/>
<feature type="transmembrane region" description="Helical" evidence="1">
    <location>
        <begin position="66"/>
        <end position="99"/>
    </location>
</feature>
<accession>A0A1X6X159</accession>
<reference evidence="2 3" key="1">
    <citation type="submission" date="2017-02" db="EMBL/GenBank/DDBJ databases">
        <authorList>
            <person name="Peterson S.W."/>
        </authorList>
    </citation>
    <scope>NUCLEOTIDE SEQUENCE [LARGE SCALE GENOMIC DNA]</scope>
    <source>
        <strain evidence="2 3">CIP104813</strain>
    </source>
</reference>
<organism evidence="2 3">
    <name type="scientific">Brachybacterium nesterenkovii</name>
    <dbReference type="NCBI Taxonomy" id="47847"/>
    <lineage>
        <taxon>Bacteria</taxon>
        <taxon>Bacillati</taxon>
        <taxon>Actinomycetota</taxon>
        <taxon>Actinomycetes</taxon>
        <taxon>Micrococcales</taxon>
        <taxon>Dermabacteraceae</taxon>
        <taxon>Brachybacterium</taxon>
    </lineage>
</organism>
<sequence>MTQYPNQPYGSAPAGGPVGGLDVEKVKQNALIAMIVGFLCGGMIPGILGLLGYLKADTETETAKKFTKWAWIAFGIMWALMILTWVAVILLNIFVFAAVGTTTTTH</sequence>
<evidence type="ECO:0000313" key="3">
    <source>
        <dbReference type="Proteomes" id="UP000195981"/>
    </source>
</evidence>
<keyword evidence="1" id="KW-0812">Transmembrane</keyword>
<dbReference type="Proteomes" id="UP000195981">
    <property type="component" value="Unassembled WGS sequence"/>
</dbReference>
<evidence type="ECO:0000313" key="2">
    <source>
        <dbReference type="EMBL" id="SLM92234.1"/>
    </source>
</evidence>
<keyword evidence="1" id="KW-0472">Membrane</keyword>
<evidence type="ECO:0000256" key="1">
    <source>
        <dbReference type="SAM" id="Phobius"/>
    </source>
</evidence>
<name>A0A1X6X159_9MICO</name>
<protein>
    <submittedName>
        <fullName evidence="2">Uncharacterized protein</fullName>
    </submittedName>
</protein>